<feature type="region of interest" description="Disordered" evidence="2">
    <location>
        <begin position="105"/>
        <end position="126"/>
    </location>
</feature>
<dbReference type="Proteomes" id="UP000198211">
    <property type="component" value="Unassembled WGS sequence"/>
</dbReference>
<evidence type="ECO:0000259" key="3">
    <source>
        <dbReference type="PROSITE" id="PS50175"/>
    </source>
</evidence>
<comment type="caution">
    <text evidence="4">The sequence shown here is derived from an EMBL/GenBank/DDBJ whole genome shotgun (WGS) entry which is preliminary data.</text>
</comment>
<feature type="region of interest" description="Disordered" evidence="2">
    <location>
        <begin position="268"/>
        <end position="307"/>
    </location>
</feature>
<dbReference type="InterPro" id="IPR021109">
    <property type="entry name" value="Peptidase_aspartic_dom_sf"/>
</dbReference>
<dbReference type="GO" id="GO:0006508">
    <property type="term" value="P:proteolysis"/>
    <property type="evidence" value="ECO:0007669"/>
    <property type="project" value="InterPro"/>
</dbReference>
<name>A0A225VTA3_9STRA</name>
<dbReference type="GO" id="GO:0004190">
    <property type="term" value="F:aspartic-type endopeptidase activity"/>
    <property type="evidence" value="ECO:0007669"/>
    <property type="project" value="InterPro"/>
</dbReference>
<feature type="compositionally biased region" description="Basic and acidic residues" evidence="2">
    <location>
        <begin position="112"/>
        <end position="124"/>
    </location>
</feature>
<feature type="region of interest" description="Disordered" evidence="2">
    <location>
        <begin position="688"/>
        <end position="711"/>
    </location>
</feature>
<evidence type="ECO:0000313" key="5">
    <source>
        <dbReference type="Proteomes" id="UP000198211"/>
    </source>
</evidence>
<feature type="domain" description="Peptidase A2" evidence="3">
    <location>
        <begin position="867"/>
        <end position="905"/>
    </location>
</feature>
<dbReference type="InterPro" id="IPR001969">
    <property type="entry name" value="Aspartic_peptidase_AS"/>
</dbReference>
<proteinExistence type="predicted"/>
<evidence type="ECO:0000256" key="1">
    <source>
        <dbReference type="ARBA" id="ARBA00022801"/>
    </source>
</evidence>
<dbReference type="OrthoDB" id="80654at2759"/>
<dbReference type="Pfam" id="PF13650">
    <property type="entry name" value="Asp_protease_2"/>
    <property type="match status" value="1"/>
</dbReference>
<feature type="region of interest" description="Disordered" evidence="2">
    <location>
        <begin position="808"/>
        <end position="829"/>
    </location>
</feature>
<feature type="compositionally biased region" description="Polar residues" evidence="2">
    <location>
        <begin position="688"/>
        <end position="697"/>
    </location>
</feature>
<dbReference type="InterPro" id="IPR001995">
    <property type="entry name" value="Peptidase_A2_cat"/>
</dbReference>
<evidence type="ECO:0000313" key="4">
    <source>
        <dbReference type="EMBL" id="OWZ07760.1"/>
    </source>
</evidence>
<dbReference type="PROSITE" id="PS00141">
    <property type="entry name" value="ASP_PROTEASE"/>
    <property type="match status" value="1"/>
</dbReference>
<protein>
    <recommendedName>
        <fullName evidence="3">Peptidase A2 domain-containing protein</fullName>
    </recommendedName>
</protein>
<feature type="region of interest" description="Disordered" evidence="2">
    <location>
        <begin position="349"/>
        <end position="426"/>
    </location>
</feature>
<dbReference type="EMBL" id="NBNE01003413">
    <property type="protein sequence ID" value="OWZ07760.1"/>
    <property type="molecule type" value="Genomic_DNA"/>
</dbReference>
<keyword evidence="1" id="KW-0378">Hydrolase</keyword>
<dbReference type="PROSITE" id="PS50175">
    <property type="entry name" value="ASP_PROT_RETROV"/>
    <property type="match status" value="1"/>
</dbReference>
<evidence type="ECO:0000256" key="2">
    <source>
        <dbReference type="SAM" id="MobiDB-lite"/>
    </source>
</evidence>
<reference evidence="5" key="1">
    <citation type="submission" date="2017-03" db="EMBL/GenBank/DDBJ databases">
        <title>Phytopthora megakarya and P. palmivora, two closely related causual agents of cacao black pod achieved similar genome size and gene model numbers by different mechanisms.</title>
        <authorList>
            <person name="Ali S."/>
            <person name="Shao J."/>
            <person name="Larry D.J."/>
            <person name="Kronmiller B."/>
            <person name="Shen D."/>
            <person name="Strem M.D."/>
            <person name="Melnick R.L."/>
            <person name="Guiltinan M.J."/>
            <person name="Tyler B.M."/>
            <person name="Meinhardt L.W."/>
            <person name="Bailey B.A."/>
        </authorList>
    </citation>
    <scope>NUCLEOTIDE SEQUENCE [LARGE SCALE GENOMIC DNA]</scope>
    <source>
        <strain evidence="5">zdho120</strain>
    </source>
</reference>
<feature type="compositionally biased region" description="Basic and acidic residues" evidence="2">
    <location>
        <begin position="375"/>
        <end position="384"/>
    </location>
</feature>
<dbReference type="SUPFAM" id="SSF50630">
    <property type="entry name" value="Acid proteases"/>
    <property type="match status" value="1"/>
</dbReference>
<accession>A0A225VTA3</accession>
<gene>
    <name evidence="4" type="ORF">PHMEG_00019811</name>
</gene>
<feature type="compositionally biased region" description="Pro residues" evidence="2">
    <location>
        <begin position="700"/>
        <end position="709"/>
    </location>
</feature>
<feature type="compositionally biased region" description="Polar residues" evidence="2">
    <location>
        <begin position="270"/>
        <end position="305"/>
    </location>
</feature>
<sequence>MATSEYLASRMSSGAPAQIWIPEWSLVRLAPNMAADFTSVTLSMRECVAVLPTMFFEVGFKFRNLVPEWFRVSTPKAEVDTMRRVAEELQHLLTQVISGVQCRGVSPLDARNPNDRSEEMKSEDAEGDSLMPNYEAELLGTQRGVTQPESSLGVQVTETVHPAPPIPANLDDVVMSESGRAIIRSGNRSRTSRKYIHRVQRRRSETPALEAFKAFIRTVAKSVDQVRDDNPLRKKGLNDQWESVMSAQMQRLQEEITSLKEVRNQDQKAIRSSKNVRGTSASNTRATSTEVQDVRSTVSPRSSNAIKDDAVHNQDTCGDSAFAAQFQLTLPSTTKTKYEKGNVLIKGEQGSRIAKTNGPRVKSRQTETKSTGAARSEDKEPSKKEPRKKLSRRDEDPQDPARVAGPARRTTAQVTPTARRTACHPTQPWLPTWEHAYSPDVHQRTGCFDEKQSLTARHQWWEKFLNMTIKAGWTDQMNIYEFKTKMLPAARNWMGQLGKRGTPCSRVQAQILQVGVSDSEKYYTMKLYKDETALVFLYRLNLAAERADVKFRKSERRREQHIKRFIKKLTDMSLRSMQCQRFYKVSDLEYVLKQQEEVNASRTTSPEVECDRRNSNRAYMAQDDEGVDVEQPTQVEQDVDEDDAALQELSAAIQDAHISDNPNGVFLSREELIHEVYHIMNNVGCKTANPNARSGSSANPRPPVPPPAQPAAFQRYQSYDNPDRLEFCKKCKKFGHRPEKCWTDMICGQCHRRGHPTRSCMTKSCPKCEEYRDGHCEEWKAFQEIKKLVLQGGLADLPSNVREDILKGKDNSEKVHVSGPPLPPEPEGKPEFKLNPGERYGWWVENDREEVRRQCATDHGAVNNFRTQILLDTGATVSMISLDLARRLKIKLNSQKRIKVSGLGGVRYISSSGQIKITLG</sequence>
<dbReference type="Gene3D" id="2.40.70.10">
    <property type="entry name" value="Acid Proteases"/>
    <property type="match status" value="1"/>
</dbReference>
<dbReference type="AlphaFoldDB" id="A0A225VTA3"/>
<keyword evidence="5" id="KW-1185">Reference proteome</keyword>
<organism evidence="4 5">
    <name type="scientific">Phytophthora megakarya</name>
    <dbReference type="NCBI Taxonomy" id="4795"/>
    <lineage>
        <taxon>Eukaryota</taxon>
        <taxon>Sar</taxon>
        <taxon>Stramenopiles</taxon>
        <taxon>Oomycota</taxon>
        <taxon>Peronosporomycetes</taxon>
        <taxon>Peronosporales</taxon>
        <taxon>Peronosporaceae</taxon>
        <taxon>Phytophthora</taxon>
    </lineage>
</organism>